<dbReference type="Gene3D" id="1.20.1280.50">
    <property type="match status" value="1"/>
</dbReference>
<proteinExistence type="predicted"/>
<dbReference type="Proteomes" id="UP000000768">
    <property type="component" value="Chromosome 1"/>
</dbReference>
<dbReference type="InterPro" id="IPR001810">
    <property type="entry name" value="F-box_dom"/>
</dbReference>
<dbReference type="PANTHER" id="PTHR34591">
    <property type="entry name" value="OS03G0653100 PROTEIN-RELATED"/>
    <property type="match status" value="1"/>
</dbReference>
<dbReference type="AlphaFoldDB" id="A0A1B6QIW9"/>
<reference evidence="2 3" key="1">
    <citation type="journal article" date="2009" name="Nature">
        <title>The Sorghum bicolor genome and the diversification of grasses.</title>
        <authorList>
            <person name="Paterson A.H."/>
            <person name="Bowers J.E."/>
            <person name="Bruggmann R."/>
            <person name="Dubchak I."/>
            <person name="Grimwood J."/>
            <person name="Gundlach H."/>
            <person name="Haberer G."/>
            <person name="Hellsten U."/>
            <person name="Mitros T."/>
            <person name="Poliakov A."/>
            <person name="Schmutz J."/>
            <person name="Spannagl M."/>
            <person name="Tang H."/>
            <person name="Wang X."/>
            <person name="Wicker T."/>
            <person name="Bharti A.K."/>
            <person name="Chapman J."/>
            <person name="Feltus F.A."/>
            <person name="Gowik U."/>
            <person name="Grigoriev I.V."/>
            <person name="Lyons E."/>
            <person name="Maher C.A."/>
            <person name="Martis M."/>
            <person name="Narechania A."/>
            <person name="Otillar R.P."/>
            <person name="Penning B.W."/>
            <person name="Salamov A.A."/>
            <person name="Wang Y."/>
            <person name="Zhang L."/>
            <person name="Carpita N.C."/>
            <person name="Freeling M."/>
            <person name="Gingle A.R."/>
            <person name="Hash C.T."/>
            <person name="Keller B."/>
            <person name="Klein P."/>
            <person name="Kresovich S."/>
            <person name="McCann M.C."/>
            <person name="Ming R."/>
            <person name="Peterson D.G."/>
            <person name="Mehboob-ur-Rahman"/>
            <person name="Ware D."/>
            <person name="Westhoff P."/>
            <person name="Mayer K.F."/>
            <person name="Messing J."/>
            <person name="Rokhsar D.S."/>
        </authorList>
    </citation>
    <scope>NUCLEOTIDE SEQUENCE [LARGE SCALE GENOMIC DNA]</scope>
    <source>
        <strain evidence="3">cv. BTx623</strain>
    </source>
</reference>
<dbReference type="EMBL" id="CM000760">
    <property type="protein sequence ID" value="KXG37874.1"/>
    <property type="molecule type" value="Genomic_DNA"/>
</dbReference>
<evidence type="ECO:0000313" key="3">
    <source>
        <dbReference type="Proteomes" id="UP000000768"/>
    </source>
</evidence>
<evidence type="ECO:0000313" key="2">
    <source>
        <dbReference type="EMBL" id="KXG37874.1"/>
    </source>
</evidence>
<dbReference type="PANTHER" id="PTHR34591:SF50">
    <property type="entry name" value="F-BOX DOMAIN-CONTAINING PROTEIN"/>
    <property type="match status" value="1"/>
</dbReference>
<reference evidence="3" key="2">
    <citation type="journal article" date="2018" name="Plant J.">
        <title>The Sorghum bicolor reference genome: improved assembly, gene annotations, a transcriptome atlas, and signatures of genome organization.</title>
        <authorList>
            <person name="McCormick R.F."/>
            <person name="Truong S.K."/>
            <person name="Sreedasyam A."/>
            <person name="Jenkins J."/>
            <person name="Shu S."/>
            <person name="Sims D."/>
            <person name="Kennedy M."/>
            <person name="Amirebrahimi M."/>
            <person name="Weers B.D."/>
            <person name="McKinley B."/>
            <person name="Mattison A."/>
            <person name="Morishige D.T."/>
            <person name="Grimwood J."/>
            <person name="Schmutz J."/>
            <person name="Mullet J.E."/>
        </authorList>
    </citation>
    <scope>NUCLEOTIDE SEQUENCE [LARGE SCALE GENOMIC DNA]</scope>
    <source>
        <strain evidence="3">cv. BTx623</strain>
    </source>
</reference>
<dbReference type="SUPFAM" id="SSF81383">
    <property type="entry name" value="F-box domain"/>
    <property type="match status" value="1"/>
</dbReference>
<gene>
    <name evidence="2" type="ORF">SORBI_3001G142600</name>
</gene>
<dbReference type="Pfam" id="PF00646">
    <property type="entry name" value="F-box"/>
    <property type="match status" value="1"/>
</dbReference>
<keyword evidence="3" id="KW-1185">Reference proteome</keyword>
<evidence type="ECO:0000259" key="1">
    <source>
        <dbReference type="PROSITE" id="PS50181"/>
    </source>
</evidence>
<name>A0A1B6QIW9_SORBI</name>
<feature type="domain" description="F-box" evidence="1">
    <location>
        <begin position="15"/>
        <end position="61"/>
    </location>
</feature>
<sequence>MDPQDQGEAMTENKTGMLALLPDDMLANILRRLPPRGLAMSRCVCKSWLAVINAHRLLRADLLPLSLAGFFMNFDNFYISEFLTPRSDIPSISGKQDYLPKAGSLSWGYIDGHCNGLVLVNSYDNNGDKNRYVLNPATRWLAPLPPCPPPPMEIKGTFQVEYLAYDPTESIDFEFEVVSITHFGRMRKPGDTHDHEIEQSEWPPSVFILDVFSSTTRQWEERSFAQEGNSSMGTVAGMRQNWPSDRQNAVYLRGALYVHLQNDCVMRISLSNDKYTVIKPPLGIEVEDYPKIYLGKSCKGIYCASIKRRCSVQVWNLDESGCQMEWVLIHDRDLSKWLLKHKLEYPRCYGIQGPWALQDINYYYDGYYSDHDLEASADERIEWSLQASEDEKFTWSSDDEYGCYGGYMEIIGFHPWKEIIFLSESVTRGLAYHLSSSKVEVLGNICPLGFVNELGKNEQILISCFPYTPCWLTQTTDEGS</sequence>
<organism evidence="2 3">
    <name type="scientific">Sorghum bicolor</name>
    <name type="common">Sorghum</name>
    <name type="synonym">Sorghum vulgare</name>
    <dbReference type="NCBI Taxonomy" id="4558"/>
    <lineage>
        <taxon>Eukaryota</taxon>
        <taxon>Viridiplantae</taxon>
        <taxon>Streptophyta</taxon>
        <taxon>Embryophyta</taxon>
        <taxon>Tracheophyta</taxon>
        <taxon>Spermatophyta</taxon>
        <taxon>Magnoliopsida</taxon>
        <taxon>Liliopsida</taxon>
        <taxon>Poales</taxon>
        <taxon>Poaceae</taxon>
        <taxon>PACMAD clade</taxon>
        <taxon>Panicoideae</taxon>
        <taxon>Andropogonodae</taxon>
        <taxon>Andropogoneae</taxon>
        <taxon>Sorghinae</taxon>
        <taxon>Sorghum</taxon>
    </lineage>
</organism>
<dbReference type="InterPro" id="IPR036047">
    <property type="entry name" value="F-box-like_dom_sf"/>
</dbReference>
<dbReference type="eggNOG" id="ENOG502R3X7">
    <property type="taxonomic scope" value="Eukaryota"/>
</dbReference>
<dbReference type="SMART" id="SM00256">
    <property type="entry name" value="FBOX"/>
    <property type="match status" value="1"/>
</dbReference>
<dbReference type="PROSITE" id="PS50181">
    <property type="entry name" value="FBOX"/>
    <property type="match status" value="1"/>
</dbReference>
<protein>
    <recommendedName>
        <fullName evidence="1">F-box domain-containing protein</fullName>
    </recommendedName>
</protein>
<accession>A0A1B6QIW9</accession>
<dbReference type="InParanoid" id="A0A1B6QIW9"/>
<dbReference type="OMA" id="IQGPWAL"/>
<dbReference type="Gramene" id="KXG37874">
    <property type="protein sequence ID" value="KXG37874"/>
    <property type="gene ID" value="SORBI_3001G142600"/>
</dbReference>